<protein>
    <submittedName>
        <fullName evidence="2">Uncharacterized protein</fullName>
    </submittedName>
</protein>
<proteinExistence type="predicted"/>
<keyword evidence="3" id="KW-1185">Reference proteome</keyword>
<reference evidence="2 3" key="1">
    <citation type="submission" date="2015-01" db="EMBL/GenBank/DDBJ databases">
        <title>Evolution of Trichinella species and genotypes.</title>
        <authorList>
            <person name="Korhonen P.K."/>
            <person name="Edoardo P."/>
            <person name="Giuseppe L.R."/>
            <person name="Gasser R.B."/>
        </authorList>
    </citation>
    <scope>NUCLEOTIDE SEQUENCE [LARGE SCALE GENOMIC DNA]</scope>
    <source>
        <strain evidence="2">ISS1029</strain>
    </source>
</reference>
<feature type="signal peptide" evidence="1">
    <location>
        <begin position="1"/>
        <end position="16"/>
    </location>
</feature>
<dbReference type="EMBL" id="JYDP01000017">
    <property type="protein sequence ID" value="KRZ15545.1"/>
    <property type="molecule type" value="Genomic_DNA"/>
</dbReference>
<keyword evidence="1" id="KW-0732">Signal</keyword>
<evidence type="ECO:0000313" key="2">
    <source>
        <dbReference type="EMBL" id="KRZ15545.1"/>
    </source>
</evidence>
<evidence type="ECO:0000256" key="1">
    <source>
        <dbReference type="SAM" id="SignalP"/>
    </source>
</evidence>
<dbReference type="AlphaFoldDB" id="A0A0V1HY71"/>
<dbReference type="Proteomes" id="UP000055024">
    <property type="component" value="Unassembled WGS sequence"/>
</dbReference>
<accession>A0A0V1HY71</accession>
<gene>
    <name evidence="2" type="ORF">T11_8829</name>
</gene>
<feature type="chain" id="PRO_5006879531" evidence="1">
    <location>
        <begin position="17"/>
        <end position="65"/>
    </location>
</feature>
<evidence type="ECO:0000313" key="3">
    <source>
        <dbReference type="Proteomes" id="UP000055024"/>
    </source>
</evidence>
<organism evidence="2 3">
    <name type="scientific">Trichinella zimbabwensis</name>
    <dbReference type="NCBI Taxonomy" id="268475"/>
    <lineage>
        <taxon>Eukaryota</taxon>
        <taxon>Metazoa</taxon>
        <taxon>Ecdysozoa</taxon>
        <taxon>Nematoda</taxon>
        <taxon>Enoplea</taxon>
        <taxon>Dorylaimia</taxon>
        <taxon>Trichinellida</taxon>
        <taxon>Trichinellidae</taxon>
        <taxon>Trichinella</taxon>
    </lineage>
</organism>
<comment type="caution">
    <text evidence="2">The sequence shown here is derived from an EMBL/GenBank/DDBJ whole genome shotgun (WGS) entry which is preliminary data.</text>
</comment>
<name>A0A0V1HY71_9BILA</name>
<sequence length="65" mass="7865">MWIFIIADLLLCKAEQESIEEKEREREKLSSVQINHQIGCKFMRIVKQKMWNICLLRNRLLMCNV</sequence>